<evidence type="ECO:0000313" key="3">
    <source>
        <dbReference type="EMBL" id="KAJ1212355.1"/>
    </source>
</evidence>
<feature type="chain" id="PRO_5043877191" evidence="2">
    <location>
        <begin position="25"/>
        <end position="231"/>
    </location>
</feature>
<dbReference type="EMBL" id="JANPWB010000001">
    <property type="protein sequence ID" value="KAJ1212355.1"/>
    <property type="molecule type" value="Genomic_DNA"/>
</dbReference>
<organism evidence="3 4">
    <name type="scientific">Pleurodeles waltl</name>
    <name type="common">Iberian ribbed newt</name>
    <dbReference type="NCBI Taxonomy" id="8319"/>
    <lineage>
        <taxon>Eukaryota</taxon>
        <taxon>Metazoa</taxon>
        <taxon>Chordata</taxon>
        <taxon>Craniata</taxon>
        <taxon>Vertebrata</taxon>
        <taxon>Euteleostomi</taxon>
        <taxon>Amphibia</taxon>
        <taxon>Batrachia</taxon>
        <taxon>Caudata</taxon>
        <taxon>Salamandroidea</taxon>
        <taxon>Salamandridae</taxon>
        <taxon>Pleurodelinae</taxon>
        <taxon>Pleurodeles</taxon>
    </lineage>
</organism>
<evidence type="ECO:0000256" key="1">
    <source>
        <dbReference type="SAM" id="MobiDB-lite"/>
    </source>
</evidence>
<name>A0AAV7WJA6_PLEWA</name>
<comment type="caution">
    <text evidence="3">The sequence shown here is derived from an EMBL/GenBank/DDBJ whole genome shotgun (WGS) entry which is preliminary data.</text>
</comment>
<evidence type="ECO:0000256" key="2">
    <source>
        <dbReference type="SAM" id="SignalP"/>
    </source>
</evidence>
<feature type="region of interest" description="Disordered" evidence="1">
    <location>
        <begin position="129"/>
        <end position="153"/>
    </location>
</feature>
<keyword evidence="4" id="KW-1185">Reference proteome</keyword>
<reference evidence="3" key="1">
    <citation type="journal article" date="2022" name="bioRxiv">
        <title>Sequencing and chromosome-scale assembly of the giantPleurodeles waltlgenome.</title>
        <authorList>
            <person name="Brown T."/>
            <person name="Elewa A."/>
            <person name="Iarovenko S."/>
            <person name="Subramanian E."/>
            <person name="Araus A.J."/>
            <person name="Petzold A."/>
            <person name="Susuki M."/>
            <person name="Suzuki K.-i.T."/>
            <person name="Hayashi T."/>
            <person name="Toyoda A."/>
            <person name="Oliveira C."/>
            <person name="Osipova E."/>
            <person name="Leigh N.D."/>
            <person name="Simon A."/>
            <person name="Yun M.H."/>
        </authorList>
    </citation>
    <scope>NUCLEOTIDE SEQUENCE</scope>
    <source>
        <strain evidence="3">20211129_DDA</strain>
        <tissue evidence="3">Liver</tissue>
    </source>
</reference>
<evidence type="ECO:0000313" key="4">
    <source>
        <dbReference type="Proteomes" id="UP001066276"/>
    </source>
</evidence>
<protein>
    <submittedName>
        <fullName evidence="3">Uncharacterized protein</fullName>
    </submittedName>
</protein>
<proteinExistence type="predicted"/>
<gene>
    <name evidence="3" type="ORF">NDU88_000019</name>
</gene>
<keyword evidence="2" id="KW-0732">Signal</keyword>
<accession>A0AAV7WJA6</accession>
<feature type="compositionally biased region" description="Basic and acidic residues" evidence="1">
    <location>
        <begin position="139"/>
        <end position="152"/>
    </location>
</feature>
<dbReference type="AlphaFoldDB" id="A0AAV7WJA6"/>
<dbReference type="Proteomes" id="UP001066276">
    <property type="component" value="Chromosome 1_1"/>
</dbReference>
<sequence>MCLLGRAGLFSLADLSTSACSASATPLSPGWLSVVSDSGSRSSPSFFSVSSTSPPLAASASPFMHAVGLSWPPPGPLEGRFWVLPPSSWEAPCLTTLRLDRAPEEPDSLCRTRKKKEMKKTKCNMLTLAGKQNNSQSRKATESSSRKNKGERLISLYHGQPLRVTDSNGTMITTSSRNKTVTRNVSYSKRCVPESEDQGTPVTHDNSGEAQVQTRGLLRILWLGRCLPTVT</sequence>
<feature type="signal peptide" evidence="2">
    <location>
        <begin position="1"/>
        <end position="24"/>
    </location>
</feature>